<dbReference type="AlphaFoldDB" id="A0A9N8KSR3"/>
<accession>A0A9N8KSR3</accession>
<reference evidence="2" key="1">
    <citation type="submission" date="2021-12" db="EMBL/GenBank/DDBJ databases">
        <authorList>
            <person name="King R."/>
        </authorList>
    </citation>
    <scope>NUCLEOTIDE SEQUENCE</scope>
</reference>
<evidence type="ECO:0000313" key="3">
    <source>
        <dbReference type="Proteomes" id="UP001154114"/>
    </source>
</evidence>
<keyword evidence="3" id="KW-1185">Reference proteome</keyword>
<evidence type="ECO:0000256" key="1">
    <source>
        <dbReference type="SAM" id="MobiDB-lite"/>
    </source>
</evidence>
<name>A0A9N8KSR3_CHRIL</name>
<organism evidence="2 3">
    <name type="scientific">Chrysodeixis includens</name>
    <name type="common">Soybean looper</name>
    <name type="synonym">Pseudoplusia includens</name>
    <dbReference type="NCBI Taxonomy" id="689277"/>
    <lineage>
        <taxon>Eukaryota</taxon>
        <taxon>Metazoa</taxon>
        <taxon>Ecdysozoa</taxon>
        <taxon>Arthropoda</taxon>
        <taxon>Hexapoda</taxon>
        <taxon>Insecta</taxon>
        <taxon>Pterygota</taxon>
        <taxon>Neoptera</taxon>
        <taxon>Endopterygota</taxon>
        <taxon>Lepidoptera</taxon>
        <taxon>Glossata</taxon>
        <taxon>Ditrysia</taxon>
        <taxon>Noctuoidea</taxon>
        <taxon>Noctuidae</taxon>
        <taxon>Plusiinae</taxon>
        <taxon>Chrysodeixis</taxon>
    </lineage>
</organism>
<sequence>MMRSAVVHLPREIPQFVHSPHGPHDPHGPPVRHEQHPQPACSTRSVAAEIADVVSCARHASPAPRALTTIIFSSGTCLLLISAGPDHATRRTACWSREPHPPQRNGSRCPAAADDVEQYLCVRQQQGRRRKARAGHNFAASFPAHLKQLELSLNIQHAALGGTSLRSSAPSRVRRRVAASRGVWRSVAELGAARRSAVGAAVRRAAGRERAAPPPPAPPAHPRLASRAIIISSPRKPQDQSAFNKFTSYSLKVLNTQ</sequence>
<proteinExistence type="predicted"/>
<gene>
    <name evidence="2" type="ORF">CINC_LOCUS9789</name>
</gene>
<dbReference type="Proteomes" id="UP001154114">
    <property type="component" value="Chromosome 3"/>
</dbReference>
<feature type="compositionally biased region" description="Basic and acidic residues" evidence="1">
    <location>
        <begin position="22"/>
        <end position="36"/>
    </location>
</feature>
<dbReference type="EMBL" id="LR824006">
    <property type="protein sequence ID" value="CAD0195839.1"/>
    <property type="molecule type" value="Genomic_DNA"/>
</dbReference>
<feature type="region of interest" description="Disordered" evidence="1">
    <location>
        <begin position="15"/>
        <end position="40"/>
    </location>
</feature>
<evidence type="ECO:0000313" key="2">
    <source>
        <dbReference type="EMBL" id="CAD0195839.1"/>
    </source>
</evidence>
<feature type="compositionally biased region" description="Pro residues" evidence="1">
    <location>
        <begin position="212"/>
        <end position="221"/>
    </location>
</feature>
<protein>
    <submittedName>
        <fullName evidence="2">Uncharacterized protein</fullName>
    </submittedName>
</protein>
<feature type="region of interest" description="Disordered" evidence="1">
    <location>
        <begin position="204"/>
        <end position="223"/>
    </location>
</feature>